<protein>
    <submittedName>
        <fullName evidence="2">Uncharacterized protein</fullName>
    </submittedName>
</protein>
<comment type="caution">
    <text evidence="2">The sequence shown here is derived from an EMBL/GenBank/DDBJ whole genome shotgun (WGS) entry which is preliminary data.</text>
</comment>
<sequence length="151" mass="15582">MAKFGSRRVSAPPGRPRARTARAQLALAHHGPFASQGSHRLALRATATAPAGAPLAADPARPGPCLGLRPSRSQARFPSLAPALSSRPRQPHPRAVRPVPAWVRGKGSRSPGAAWSPQQARPGWGESGKPCPAPPLALGPPGAKIAAFGYN</sequence>
<dbReference type="AlphaFoldDB" id="A0A9D3XE48"/>
<feature type="region of interest" description="Disordered" evidence="1">
    <location>
        <begin position="1"/>
        <end position="23"/>
    </location>
</feature>
<evidence type="ECO:0000313" key="2">
    <source>
        <dbReference type="EMBL" id="KAH1178834.1"/>
    </source>
</evidence>
<name>A0A9D3XE48_9SAUR</name>
<organism evidence="2 3">
    <name type="scientific">Mauremys mutica</name>
    <name type="common">yellowpond turtle</name>
    <dbReference type="NCBI Taxonomy" id="74926"/>
    <lineage>
        <taxon>Eukaryota</taxon>
        <taxon>Metazoa</taxon>
        <taxon>Chordata</taxon>
        <taxon>Craniata</taxon>
        <taxon>Vertebrata</taxon>
        <taxon>Euteleostomi</taxon>
        <taxon>Archelosauria</taxon>
        <taxon>Testudinata</taxon>
        <taxon>Testudines</taxon>
        <taxon>Cryptodira</taxon>
        <taxon>Durocryptodira</taxon>
        <taxon>Testudinoidea</taxon>
        <taxon>Geoemydidae</taxon>
        <taxon>Geoemydinae</taxon>
        <taxon>Mauremys</taxon>
    </lineage>
</organism>
<accession>A0A9D3XE48</accession>
<gene>
    <name evidence="2" type="ORF">KIL84_000165</name>
</gene>
<dbReference type="EMBL" id="JAHDVG010000473">
    <property type="protein sequence ID" value="KAH1178834.1"/>
    <property type="molecule type" value="Genomic_DNA"/>
</dbReference>
<evidence type="ECO:0000313" key="3">
    <source>
        <dbReference type="Proteomes" id="UP000827986"/>
    </source>
</evidence>
<evidence type="ECO:0000256" key="1">
    <source>
        <dbReference type="SAM" id="MobiDB-lite"/>
    </source>
</evidence>
<keyword evidence="3" id="KW-1185">Reference proteome</keyword>
<reference evidence="2" key="1">
    <citation type="submission" date="2021-09" db="EMBL/GenBank/DDBJ databases">
        <title>The genome of Mauremys mutica provides insights into the evolution of semi-aquatic lifestyle.</title>
        <authorList>
            <person name="Gong S."/>
            <person name="Gao Y."/>
        </authorList>
    </citation>
    <scope>NUCLEOTIDE SEQUENCE</scope>
    <source>
        <strain evidence="2">MM-2020</strain>
        <tissue evidence="2">Muscle</tissue>
    </source>
</reference>
<proteinExistence type="predicted"/>
<feature type="region of interest" description="Disordered" evidence="1">
    <location>
        <begin position="80"/>
        <end position="142"/>
    </location>
</feature>
<dbReference type="Proteomes" id="UP000827986">
    <property type="component" value="Unassembled WGS sequence"/>
</dbReference>